<name>A0A922AMA5_CARIL</name>
<proteinExistence type="inferred from homology"/>
<evidence type="ECO:0000256" key="1">
    <source>
        <dbReference type="ARBA" id="ARBA00004906"/>
    </source>
</evidence>
<evidence type="ECO:0000313" key="5">
    <source>
        <dbReference type="EMBL" id="KAG6680820.1"/>
    </source>
</evidence>
<dbReference type="EMBL" id="CM031837">
    <property type="protein sequence ID" value="KAG6680820.1"/>
    <property type="molecule type" value="Genomic_DNA"/>
</dbReference>
<dbReference type="AlphaFoldDB" id="A0A922AMA5"/>
<evidence type="ECO:0000256" key="2">
    <source>
        <dbReference type="ARBA" id="ARBA00022786"/>
    </source>
</evidence>
<dbReference type="PROSITE" id="PS51649">
    <property type="entry name" value="NPH3"/>
    <property type="match status" value="1"/>
</dbReference>
<evidence type="ECO:0000313" key="6">
    <source>
        <dbReference type="Proteomes" id="UP000811246"/>
    </source>
</evidence>
<dbReference type="InterPro" id="IPR043454">
    <property type="entry name" value="NPH3/RPT2-like"/>
</dbReference>
<comment type="caution">
    <text evidence="5">The sequence shown here is derived from an EMBL/GenBank/DDBJ whole genome shotgun (WGS) entry which is preliminary data.</text>
</comment>
<evidence type="ECO:0000256" key="3">
    <source>
        <dbReference type="PROSITE-ProRule" id="PRU00982"/>
    </source>
</evidence>
<comment type="pathway">
    <text evidence="1">Protein modification; protein ubiquitination.</text>
</comment>
<keyword evidence="2" id="KW-0833">Ubl conjugation pathway</keyword>
<dbReference type="Pfam" id="PF03000">
    <property type="entry name" value="NPH3"/>
    <property type="match status" value="1"/>
</dbReference>
<gene>
    <name evidence="5" type="ORF">I3842_13G061600</name>
</gene>
<comment type="similarity">
    <text evidence="3">Belongs to the NPH3 family.</text>
</comment>
<accession>A0A922AMA5</accession>
<dbReference type="SUPFAM" id="SSF54695">
    <property type="entry name" value="POZ domain"/>
    <property type="match status" value="1"/>
</dbReference>
<dbReference type="InterPro" id="IPR027356">
    <property type="entry name" value="NPH3_dom"/>
</dbReference>
<protein>
    <recommendedName>
        <fullName evidence="4">NPH3 domain-containing protein</fullName>
    </recommendedName>
</protein>
<dbReference type="PANTHER" id="PTHR32370">
    <property type="entry name" value="OS12G0117600 PROTEIN"/>
    <property type="match status" value="1"/>
</dbReference>
<organism evidence="5 6">
    <name type="scientific">Carya illinoinensis</name>
    <name type="common">Pecan</name>
    <dbReference type="NCBI Taxonomy" id="32201"/>
    <lineage>
        <taxon>Eukaryota</taxon>
        <taxon>Viridiplantae</taxon>
        <taxon>Streptophyta</taxon>
        <taxon>Embryophyta</taxon>
        <taxon>Tracheophyta</taxon>
        <taxon>Spermatophyta</taxon>
        <taxon>Magnoliopsida</taxon>
        <taxon>eudicotyledons</taxon>
        <taxon>Gunneridae</taxon>
        <taxon>Pentapetalae</taxon>
        <taxon>rosids</taxon>
        <taxon>fabids</taxon>
        <taxon>Fagales</taxon>
        <taxon>Juglandaceae</taxon>
        <taxon>Carya</taxon>
    </lineage>
</organism>
<evidence type="ECO:0000259" key="4">
    <source>
        <dbReference type="PROSITE" id="PS51649"/>
    </source>
</evidence>
<dbReference type="InterPro" id="IPR011333">
    <property type="entry name" value="SKP1/BTB/POZ_sf"/>
</dbReference>
<sequence>MACKQFMLVAKSNYIRKLVVESKEPDLTKINLSDIPGGPAIFEKAAKFCYGVNFEITVQNVAALRCAAEYLQMTDKYSDGNLTGRTEDFLTQVALSSLSGAIVVLKSCEDLLPMAQDLQIVQRCVDVVSSKACNEANFPSRSPPNWWTEELSILDVDSFGKVIAAMKQRGAKALTLASALITYTERSLRDLVRDQSGNGTKSSDPASDSDLRIQQRELLESIVILLPSEKACLPINFLCCLLRSAIFLKASSKSELEKRISAILEHVTVDDLLVLSFTYDGERLFDLESVRRIISGFVEKEKSMAVFSAAGLGETSCSAAMQRVAKTVDAYLGEIATFGELSISKFNGIANIVPKAARKVDDDLYRAVDIYLKAHPNLDEIEREKVCSVMDPLKLSYEARLHASQNKRLPVQIVLHALYYDQLKLRSGRDNPGMQDPVTTKTQLETDVSLVRENEALRSELMKMKLYISDLQKSNVHGTSSTAAKVGTSSKKPTFFSSVSKKLGKLNPFRHGSKDTSNIEDVVDITKPRRRRFSIS</sequence>
<feature type="domain" description="NPH3" evidence="4">
    <location>
        <begin position="145"/>
        <end position="424"/>
    </location>
</feature>
<reference evidence="5" key="1">
    <citation type="submission" date="2021-01" db="EMBL/GenBank/DDBJ databases">
        <authorList>
            <person name="Lovell J.T."/>
            <person name="Bentley N."/>
            <person name="Bhattarai G."/>
            <person name="Jenkins J.W."/>
            <person name="Sreedasyam A."/>
            <person name="Alarcon Y."/>
            <person name="Bock C."/>
            <person name="Boston L."/>
            <person name="Carlson J."/>
            <person name="Cervantes K."/>
            <person name="Clermont K."/>
            <person name="Krom N."/>
            <person name="Kubenka K."/>
            <person name="Mamidi S."/>
            <person name="Mattison C."/>
            <person name="Monteros M."/>
            <person name="Pisani C."/>
            <person name="Plott C."/>
            <person name="Rajasekar S."/>
            <person name="Rhein H.S."/>
            <person name="Rohla C."/>
            <person name="Song M."/>
            <person name="Hilaire R.S."/>
            <person name="Shu S."/>
            <person name="Wells L."/>
            <person name="Wang X."/>
            <person name="Webber J."/>
            <person name="Heerema R.J."/>
            <person name="Klein P."/>
            <person name="Conner P."/>
            <person name="Grauke L."/>
            <person name="Grimwood J."/>
            <person name="Schmutz J."/>
            <person name="Randall J.J."/>
        </authorList>
    </citation>
    <scope>NUCLEOTIDE SEQUENCE</scope>
    <source>
        <tissue evidence="5">Leaf</tissue>
    </source>
</reference>
<dbReference type="Gene3D" id="3.30.710.10">
    <property type="entry name" value="Potassium Channel Kv1.1, Chain A"/>
    <property type="match status" value="1"/>
</dbReference>
<dbReference type="Proteomes" id="UP000811246">
    <property type="component" value="Chromosome 13"/>
</dbReference>